<feature type="region of interest" description="Disordered" evidence="1">
    <location>
        <begin position="250"/>
        <end position="271"/>
    </location>
</feature>
<proteinExistence type="predicted"/>
<gene>
    <name evidence="2" type="ORF">Kpho01_50390</name>
</gene>
<dbReference type="Proteomes" id="UP001165143">
    <property type="component" value="Unassembled WGS sequence"/>
</dbReference>
<dbReference type="RefSeq" id="WP_033251777.1">
    <property type="nucleotide sequence ID" value="NZ_BSRX01000033.1"/>
</dbReference>
<evidence type="ECO:0000256" key="1">
    <source>
        <dbReference type="SAM" id="MobiDB-lite"/>
    </source>
</evidence>
<reference evidence="2" key="1">
    <citation type="submission" date="2023-02" db="EMBL/GenBank/DDBJ databases">
        <title>Kitasatospora phosalacinea NBRC 14362.</title>
        <authorList>
            <person name="Ichikawa N."/>
            <person name="Sato H."/>
            <person name="Tonouchi N."/>
        </authorList>
    </citation>
    <scope>NUCLEOTIDE SEQUENCE</scope>
    <source>
        <strain evidence="2">NBRC 14362</strain>
    </source>
</reference>
<accession>A0A9W6UR15</accession>
<dbReference type="EMBL" id="BSRX01000033">
    <property type="protein sequence ID" value="GLW57028.1"/>
    <property type="molecule type" value="Genomic_DNA"/>
</dbReference>
<name>A0A9W6UR15_9ACTN</name>
<comment type="caution">
    <text evidence="2">The sequence shown here is derived from an EMBL/GenBank/DDBJ whole genome shotgun (WGS) entry which is preliminary data.</text>
</comment>
<dbReference type="OrthoDB" id="3698630at2"/>
<evidence type="ECO:0000313" key="3">
    <source>
        <dbReference type="Proteomes" id="UP001165143"/>
    </source>
</evidence>
<dbReference type="AlphaFoldDB" id="A0A9W6UR15"/>
<sequence length="271" mass="29409">MIPVPERLLELALRRAAERCARPGQLAFTARQLYYETDRVLFPLHRGPHRLRYTTRALLSEARFAAALARRPELGVLPDAPAAPLHRPGPEGDLYDYAFPRLLVCQDPGIAGMLRANRLHLEGACPVLTPERLPLDGRLLAAMGRADGAVVHVLHDASPAGLALFLRVREHAGPRLRVRTAGLLPRHAAALHLAALSGHPRCPVEELPAELPAAERAWLAGGRVAELAAVRPARLLRAVLRTVRGGGFAPPARPAAPTRARDTGFLTWPTP</sequence>
<evidence type="ECO:0000313" key="2">
    <source>
        <dbReference type="EMBL" id="GLW57028.1"/>
    </source>
</evidence>
<protein>
    <submittedName>
        <fullName evidence="2">Uncharacterized protein</fullName>
    </submittedName>
</protein>
<organism evidence="2 3">
    <name type="scientific">Kitasatospora phosalacinea</name>
    <dbReference type="NCBI Taxonomy" id="2065"/>
    <lineage>
        <taxon>Bacteria</taxon>
        <taxon>Bacillati</taxon>
        <taxon>Actinomycetota</taxon>
        <taxon>Actinomycetes</taxon>
        <taxon>Kitasatosporales</taxon>
        <taxon>Streptomycetaceae</taxon>
        <taxon>Kitasatospora</taxon>
    </lineage>
</organism>